<dbReference type="Proteomes" id="UP000195489">
    <property type="component" value="Unassembled WGS sequence"/>
</dbReference>
<proteinExistence type="predicted"/>
<name>A0A1D3L724_PLACU</name>
<dbReference type="EMBL" id="FMIM01000054">
    <property type="protein sequence ID" value="SCL83315.1"/>
    <property type="molecule type" value="Genomic_DNA"/>
</dbReference>
<organism evidence="1 2">
    <name type="scientific">Plasmodium chabaudi chabaudi</name>
    <dbReference type="NCBI Taxonomy" id="31271"/>
    <lineage>
        <taxon>Eukaryota</taxon>
        <taxon>Sar</taxon>
        <taxon>Alveolata</taxon>
        <taxon>Apicomplexa</taxon>
        <taxon>Aconoidasida</taxon>
        <taxon>Haemosporida</taxon>
        <taxon>Plasmodiidae</taxon>
        <taxon>Plasmodium</taxon>
        <taxon>Plasmodium (Vinckeia)</taxon>
    </lineage>
</organism>
<dbReference type="AlphaFoldDB" id="A0A1D3L724"/>
<evidence type="ECO:0000313" key="1">
    <source>
        <dbReference type="EMBL" id="SCL83315.1"/>
    </source>
</evidence>
<accession>A0A1D3L724</accession>
<gene>
    <name evidence="1" type="ORF">PCHCB_000499000</name>
</gene>
<evidence type="ECO:0000313" key="2">
    <source>
        <dbReference type="Proteomes" id="UP000195489"/>
    </source>
</evidence>
<sequence length="80" mass="9210">MFMMISERIIIKNSQNNTFSELPNIEEIKETFKYNSGNLDSQENADDKNRILGWIIYHNTLAGESNNKIRPDTSDDGKNS</sequence>
<protein>
    <submittedName>
        <fullName evidence="1">Uncharacterized protein</fullName>
    </submittedName>
</protein>
<reference evidence="1 2" key="1">
    <citation type="submission" date="2016-08" db="EMBL/GenBank/DDBJ databases">
        <authorList>
            <consortium name="Pathogen Informatics"/>
        </authorList>
    </citation>
    <scope>NUCLEOTIDE SEQUENCE [LARGE SCALE GENOMIC DNA]</scope>
    <source>
        <strain evidence="1 2">CB</strain>
    </source>
</reference>